<evidence type="ECO:0008006" key="3">
    <source>
        <dbReference type="Google" id="ProtNLM"/>
    </source>
</evidence>
<comment type="caution">
    <text evidence="1">The sequence shown here is derived from an EMBL/GenBank/DDBJ whole genome shotgun (WGS) entry which is preliminary data.</text>
</comment>
<evidence type="ECO:0000313" key="1">
    <source>
        <dbReference type="EMBL" id="RRA97103.1"/>
    </source>
</evidence>
<gene>
    <name evidence="1" type="ORF">EG242_00830</name>
</gene>
<dbReference type="OrthoDB" id="1344600at2"/>
<reference evidence="1 2" key="1">
    <citation type="submission" date="2018-11" db="EMBL/GenBank/DDBJ databases">
        <title>Flavobacterium sp. nov., YIM 102796 draft genome.</title>
        <authorList>
            <person name="Li G."/>
            <person name="Jiang Y."/>
        </authorList>
    </citation>
    <scope>NUCLEOTIDE SEQUENCE [LARGE SCALE GENOMIC DNA]</scope>
    <source>
        <strain evidence="1 2">YIM 102796</strain>
    </source>
</reference>
<organism evidence="1 2">
    <name type="scientific">Paenimyroides viscosum</name>
    <dbReference type="NCBI Taxonomy" id="2488729"/>
    <lineage>
        <taxon>Bacteria</taxon>
        <taxon>Pseudomonadati</taxon>
        <taxon>Bacteroidota</taxon>
        <taxon>Flavobacteriia</taxon>
        <taxon>Flavobacteriales</taxon>
        <taxon>Flavobacteriaceae</taxon>
        <taxon>Paenimyroides</taxon>
    </lineage>
</organism>
<proteinExistence type="predicted"/>
<accession>A0A3P1B8U9</accession>
<dbReference type="RefSeq" id="WP_124898026.1">
    <property type="nucleotide sequence ID" value="NZ_RQTJ01000001.1"/>
</dbReference>
<sequence>MKKIILICLGFALLACNDDISMEDTEEKQIAEIPVEGLKIRLKESENTAKKFTTEFFYNKNGFIDSIHTIKHNIVSEKFIYNDLNQIVEVRTFSKNTNDSDYSVKNRTHYKYNKINQIINLETFNKNNTLSNIQNYTYNDDGTLYNPVKIVENENLIKDNSSSGYTTYTFDSYRNPYYNIYPKAYKVLNYINKNNIKLIELKTAYQNLQWSYNLSYNDDKYVWYEIIQNYQNGYEYNKFHYYP</sequence>
<dbReference type="PROSITE" id="PS51257">
    <property type="entry name" value="PROKAR_LIPOPROTEIN"/>
    <property type="match status" value="1"/>
</dbReference>
<dbReference type="EMBL" id="RQTJ01000001">
    <property type="protein sequence ID" value="RRA97103.1"/>
    <property type="molecule type" value="Genomic_DNA"/>
</dbReference>
<dbReference type="Proteomes" id="UP000268372">
    <property type="component" value="Unassembled WGS sequence"/>
</dbReference>
<evidence type="ECO:0000313" key="2">
    <source>
        <dbReference type="Proteomes" id="UP000268372"/>
    </source>
</evidence>
<name>A0A3P1B8U9_9FLAO</name>
<dbReference type="AlphaFoldDB" id="A0A3P1B8U9"/>
<keyword evidence="2" id="KW-1185">Reference proteome</keyword>
<protein>
    <recommendedName>
        <fullName evidence="3">DUF4595 domain-containing protein</fullName>
    </recommendedName>
</protein>